<dbReference type="Proteomes" id="UP000640725">
    <property type="component" value="Unassembled WGS sequence"/>
</dbReference>
<proteinExistence type="predicted"/>
<sequence>MRYLEKDHAQDLYRDLKKKFVNRIPPIICSIKGAGVHWCCWVKSGFKICSIECFDQFGTPEYFISFGKNSKRVATGRTSSKLDTINAVDDWIRGDELSILYKKFSFIDRCKRDIINVYKDLVAADPNLSKLVKIERCLSYNYKLWFESDDRKYNIAFDHQSQILNAAFYGDNTLLFTLKTQDRRSLAKLLKRWICDRALPSQIQTEFPLAVMENLADFYEQENLIEGKRIQSWDSLEKFYAPSRFLFMNNELANLMTELVKSMRKEGYDQYFMASQGHDILFLSSFKKNGDLSHFSLSFSGECERAQVDGKETLIQGLKVTYSVAGKTIEEFEEDQIILTPRIRHLLHQLVKHQINYSNPRLRDGGCND</sequence>
<evidence type="ECO:0000313" key="2">
    <source>
        <dbReference type="Proteomes" id="UP000640725"/>
    </source>
</evidence>
<comment type="caution">
    <text evidence="1">The sequence shown here is derived from an EMBL/GenBank/DDBJ whole genome shotgun (WGS) entry which is preliminary data.</text>
</comment>
<reference evidence="1 2" key="1">
    <citation type="submission" date="2020-10" db="EMBL/GenBank/DDBJ databases">
        <authorList>
            <person name="Castelo-Branco R."/>
            <person name="Eusebio N."/>
            <person name="Adriana R."/>
            <person name="Vieira A."/>
            <person name="Brugerolle De Fraissinette N."/>
            <person name="Rezende De Castro R."/>
            <person name="Schneider M.P."/>
            <person name="Vasconcelos V."/>
            <person name="Leao P.N."/>
        </authorList>
    </citation>
    <scope>NUCLEOTIDE SEQUENCE [LARGE SCALE GENOMIC DNA]</scope>
    <source>
        <strain evidence="1 2">LEGE 06226</strain>
    </source>
</reference>
<dbReference type="EMBL" id="JADEWU010000034">
    <property type="protein sequence ID" value="MBE9144547.1"/>
    <property type="molecule type" value="Genomic_DNA"/>
</dbReference>
<name>A0ABR9UDK6_9CYAN</name>
<accession>A0ABR9UDK6</accession>
<protein>
    <submittedName>
        <fullName evidence="1">Uncharacterized protein</fullName>
    </submittedName>
</protein>
<evidence type="ECO:0000313" key="1">
    <source>
        <dbReference type="EMBL" id="MBE9144547.1"/>
    </source>
</evidence>
<keyword evidence="2" id="KW-1185">Reference proteome</keyword>
<organism evidence="1 2">
    <name type="scientific">Planktothrix mougeotii LEGE 06226</name>
    <dbReference type="NCBI Taxonomy" id="1828728"/>
    <lineage>
        <taxon>Bacteria</taxon>
        <taxon>Bacillati</taxon>
        <taxon>Cyanobacteriota</taxon>
        <taxon>Cyanophyceae</taxon>
        <taxon>Oscillatoriophycideae</taxon>
        <taxon>Oscillatoriales</taxon>
        <taxon>Microcoleaceae</taxon>
        <taxon>Planktothrix</taxon>
    </lineage>
</organism>
<dbReference type="RefSeq" id="WP_193870010.1">
    <property type="nucleotide sequence ID" value="NZ_JADEWU010000034.1"/>
</dbReference>
<gene>
    <name evidence="1" type="ORF">IQ236_15160</name>
</gene>